<name>A0ACC0D3Z7_9PEZI</name>
<comment type="caution">
    <text evidence="1">The sequence shown here is derived from an EMBL/GenBank/DDBJ whole genome shotgun (WGS) entry which is preliminary data.</text>
</comment>
<protein>
    <submittedName>
        <fullName evidence="1">RTA1 domain protein</fullName>
    </submittedName>
</protein>
<sequence>MEDGQPVPGSLFVYAPNKGAPVFFAFAFAASAVGHIWQCYRYKCFKMIGLHPLCAVMFAVGYAMREYAAFNYIYSSTQNLIIYILSQVFIYVCPPLLELANYHVLGRIFYYVPYFPPLPPGRVLSTFGGLMALVETLNALGVSLSSNPSSSASHQELGSNLTIAALAIQFAVILSCGLLAGIFHWRCSRAKIHSQAISIPLNTLYVSLALILIRCIYRFVEHLGNTSVDLDDFESLKTLSPILRYEWFFYIFEATLMLMNSVLWNVWNPGRYLPRNYHVYLDRDGVTEVEGEAKLDNRSFLAKIASVLTFGLLFREKKDGQSYWELKPLTRPQQGSGP</sequence>
<gene>
    <name evidence="1" type="ORF">F4821DRAFT_107393</name>
</gene>
<reference evidence="1 2" key="1">
    <citation type="journal article" date="2022" name="New Phytol.">
        <title>Ecological generalism drives hyperdiversity of secondary metabolite gene clusters in xylarialean endophytes.</title>
        <authorList>
            <person name="Franco M.E.E."/>
            <person name="Wisecaver J.H."/>
            <person name="Arnold A.E."/>
            <person name="Ju Y.M."/>
            <person name="Slot J.C."/>
            <person name="Ahrendt S."/>
            <person name="Moore L.P."/>
            <person name="Eastman K.E."/>
            <person name="Scott K."/>
            <person name="Konkel Z."/>
            <person name="Mondo S.J."/>
            <person name="Kuo A."/>
            <person name="Hayes R.D."/>
            <person name="Haridas S."/>
            <person name="Andreopoulos B."/>
            <person name="Riley R."/>
            <person name="LaButti K."/>
            <person name="Pangilinan J."/>
            <person name="Lipzen A."/>
            <person name="Amirebrahimi M."/>
            <person name="Yan J."/>
            <person name="Adam C."/>
            <person name="Keymanesh K."/>
            <person name="Ng V."/>
            <person name="Louie K."/>
            <person name="Northen T."/>
            <person name="Drula E."/>
            <person name="Henrissat B."/>
            <person name="Hsieh H.M."/>
            <person name="Youens-Clark K."/>
            <person name="Lutzoni F."/>
            <person name="Miadlikowska J."/>
            <person name="Eastwood D.C."/>
            <person name="Hamelin R.C."/>
            <person name="Grigoriev I.V."/>
            <person name="U'Ren J.M."/>
        </authorList>
    </citation>
    <scope>NUCLEOTIDE SEQUENCE [LARGE SCALE GENOMIC DNA]</scope>
    <source>
        <strain evidence="1 2">ER1909</strain>
    </source>
</reference>
<keyword evidence="2" id="KW-1185">Reference proteome</keyword>
<dbReference type="Proteomes" id="UP001497680">
    <property type="component" value="Unassembled WGS sequence"/>
</dbReference>
<accession>A0ACC0D3Z7</accession>
<evidence type="ECO:0000313" key="2">
    <source>
        <dbReference type="Proteomes" id="UP001497680"/>
    </source>
</evidence>
<organism evidence="1 2">
    <name type="scientific">Hypoxylon rubiginosum</name>
    <dbReference type="NCBI Taxonomy" id="110542"/>
    <lineage>
        <taxon>Eukaryota</taxon>
        <taxon>Fungi</taxon>
        <taxon>Dikarya</taxon>
        <taxon>Ascomycota</taxon>
        <taxon>Pezizomycotina</taxon>
        <taxon>Sordariomycetes</taxon>
        <taxon>Xylariomycetidae</taxon>
        <taxon>Xylariales</taxon>
        <taxon>Hypoxylaceae</taxon>
        <taxon>Hypoxylon</taxon>
    </lineage>
</organism>
<proteinExistence type="predicted"/>
<dbReference type="EMBL" id="MU394308">
    <property type="protein sequence ID" value="KAI6087386.1"/>
    <property type="molecule type" value="Genomic_DNA"/>
</dbReference>
<evidence type="ECO:0000313" key="1">
    <source>
        <dbReference type="EMBL" id="KAI6087386.1"/>
    </source>
</evidence>